<sequence>MVDGRPCDELCIRCSRAGKGEQRPRGPSLNDFAFQEELDVREQINKKLKDALEAKTREAEAAKTFFVEADALLRPLTQVQTPLPGTEDEDGSSLVRRVSDGLHQLLGSLDASQQQLKRALAGTLADRQRLQEIERHRDALRVQTEAQQQSLDQLAALIDGLNQRCNTLEAERREWATASSTTVEGSSSSFQSLFASWGEGRGEARQRRVPDEETGDVLSYTLSEGLEETSVQSLQALG</sequence>
<accession>A0A1D3D7M8</accession>
<dbReference type="EMBL" id="JROU02000390">
    <property type="protein sequence ID" value="OEH79419.1"/>
    <property type="molecule type" value="Genomic_DNA"/>
</dbReference>
<protein>
    <submittedName>
        <fullName evidence="2">Uncharacterized protein</fullName>
    </submittedName>
</protein>
<keyword evidence="1" id="KW-0175">Coiled coil</keyword>
<feature type="coiled-coil region" evidence="1">
    <location>
        <begin position="151"/>
        <end position="178"/>
    </location>
</feature>
<evidence type="ECO:0000313" key="3">
    <source>
        <dbReference type="Proteomes" id="UP000095192"/>
    </source>
</evidence>
<dbReference type="InParanoid" id="A0A1D3D7M8"/>
<comment type="caution">
    <text evidence="2">The sequence shown here is derived from an EMBL/GenBank/DDBJ whole genome shotgun (WGS) entry which is preliminary data.</text>
</comment>
<evidence type="ECO:0000256" key="1">
    <source>
        <dbReference type="SAM" id="Coils"/>
    </source>
</evidence>
<dbReference type="VEuPathDB" id="ToxoDB:cyc_05412"/>
<organism evidence="2 3">
    <name type="scientific">Cyclospora cayetanensis</name>
    <dbReference type="NCBI Taxonomy" id="88456"/>
    <lineage>
        <taxon>Eukaryota</taxon>
        <taxon>Sar</taxon>
        <taxon>Alveolata</taxon>
        <taxon>Apicomplexa</taxon>
        <taxon>Conoidasida</taxon>
        <taxon>Coccidia</taxon>
        <taxon>Eucoccidiorida</taxon>
        <taxon>Eimeriorina</taxon>
        <taxon>Eimeriidae</taxon>
        <taxon>Cyclospora</taxon>
    </lineage>
</organism>
<keyword evidence="3" id="KW-1185">Reference proteome</keyword>
<reference evidence="2 3" key="1">
    <citation type="journal article" date="2016" name="BMC Genomics">
        <title>Comparative genomics reveals Cyclospora cayetanensis possesses coccidia-like metabolism and invasion components but unique surface antigens.</title>
        <authorList>
            <person name="Liu S."/>
            <person name="Wang L."/>
            <person name="Zheng H."/>
            <person name="Xu Z."/>
            <person name="Roellig D.M."/>
            <person name="Li N."/>
            <person name="Frace M.A."/>
            <person name="Tang K."/>
            <person name="Arrowood M.J."/>
            <person name="Moss D.M."/>
            <person name="Zhang L."/>
            <person name="Feng Y."/>
            <person name="Xiao L."/>
        </authorList>
    </citation>
    <scope>NUCLEOTIDE SEQUENCE [LARGE SCALE GENOMIC DNA]</scope>
    <source>
        <strain evidence="2 3">CHN_HEN01</strain>
    </source>
</reference>
<dbReference type="AlphaFoldDB" id="A0A1D3D7M8"/>
<gene>
    <name evidence="2" type="ORF">cyc_05412</name>
</gene>
<proteinExistence type="predicted"/>
<evidence type="ECO:0000313" key="2">
    <source>
        <dbReference type="EMBL" id="OEH79419.1"/>
    </source>
</evidence>
<dbReference type="Proteomes" id="UP000095192">
    <property type="component" value="Unassembled WGS sequence"/>
</dbReference>
<name>A0A1D3D7M8_9EIME</name>